<dbReference type="PANTHER" id="PTHR21060">
    <property type="entry name" value="ACETATE KINASE"/>
    <property type="match status" value="1"/>
</dbReference>
<keyword evidence="9" id="KW-1185">Reference proteome</keyword>
<dbReference type="PROSITE" id="PS01075">
    <property type="entry name" value="ACETATE_KINASE_1"/>
    <property type="match status" value="1"/>
</dbReference>
<comment type="subunit">
    <text evidence="6">Homodimer.</text>
</comment>
<evidence type="ECO:0000313" key="9">
    <source>
        <dbReference type="Proteomes" id="UP000183994"/>
    </source>
</evidence>
<dbReference type="AlphaFoldDB" id="A0A1M6YSI7"/>
<comment type="function">
    <text evidence="6">Catalyzes the formation of acetyl phosphate from acetate and ATP. Can also catalyze the reverse reaction.</text>
</comment>
<dbReference type="NCBIfam" id="TIGR00016">
    <property type="entry name" value="ackA"/>
    <property type="match status" value="1"/>
</dbReference>
<keyword evidence="3 6" id="KW-0547">Nucleotide-binding</keyword>
<evidence type="ECO:0000256" key="4">
    <source>
        <dbReference type="ARBA" id="ARBA00022777"/>
    </source>
</evidence>
<dbReference type="PIRSF" id="PIRSF000722">
    <property type="entry name" value="Acetate_prop_kin"/>
    <property type="match status" value="1"/>
</dbReference>
<dbReference type="UniPathway" id="UPA00340">
    <property type="reaction ID" value="UER00458"/>
</dbReference>
<dbReference type="GO" id="GO:0000287">
    <property type="term" value="F:magnesium ion binding"/>
    <property type="evidence" value="ECO:0007669"/>
    <property type="project" value="UniProtKB-UniRule"/>
</dbReference>
<feature type="binding site" evidence="6">
    <location>
        <begin position="334"/>
        <end position="338"/>
    </location>
    <ligand>
        <name>ATP</name>
        <dbReference type="ChEBI" id="CHEBI:30616"/>
    </ligand>
</feature>
<dbReference type="InterPro" id="IPR023865">
    <property type="entry name" value="Aliphatic_acid_kinase_CS"/>
</dbReference>
<dbReference type="Gene3D" id="3.30.420.40">
    <property type="match status" value="2"/>
</dbReference>
<evidence type="ECO:0000256" key="6">
    <source>
        <dbReference type="HAMAP-Rule" id="MF_00020"/>
    </source>
</evidence>
<name>A0A1M6YSI7_9BACT</name>
<keyword evidence="5 6" id="KW-0067">ATP-binding</keyword>
<dbReference type="OrthoDB" id="9802453at2"/>
<feature type="binding site" evidence="6">
    <location>
        <position position="388"/>
    </location>
    <ligand>
        <name>Mg(2+)</name>
        <dbReference type="ChEBI" id="CHEBI:18420"/>
    </ligand>
</feature>
<protein>
    <recommendedName>
        <fullName evidence="6">Acetate kinase</fullName>
        <ecNumber evidence="6">2.7.2.1</ecNumber>
    </recommendedName>
    <alternativeName>
        <fullName evidence="6">Acetokinase</fullName>
    </alternativeName>
</protein>
<organism evidence="8 9">
    <name type="scientific">Desulfatibacillum alkenivorans DSM 16219</name>
    <dbReference type="NCBI Taxonomy" id="1121393"/>
    <lineage>
        <taxon>Bacteria</taxon>
        <taxon>Pseudomonadati</taxon>
        <taxon>Thermodesulfobacteriota</taxon>
        <taxon>Desulfobacteria</taxon>
        <taxon>Desulfobacterales</taxon>
        <taxon>Desulfatibacillaceae</taxon>
        <taxon>Desulfatibacillum</taxon>
    </lineage>
</organism>
<keyword evidence="2 6" id="KW-0808">Transferase</keyword>
<evidence type="ECO:0000256" key="7">
    <source>
        <dbReference type="RuleBase" id="RU003835"/>
    </source>
</evidence>
<dbReference type="EC" id="2.7.2.1" evidence="6"/>
<evidence type="ECO:0000256" key="3">
    <source>
        <dbReference type="ARBA" id="ARBA00022741"/>
    </source>
</evidence>
<keyword evidence="6" id="KW-0963">Cytoplasm</keyword>
<gene>
    <name evidence="6" type="primary">ackA</name>
    <name evidence="8" type="ORF">SAMN02745216_04825</name>
</gene>
<proteinExistence type="inferred from homology"/>
<feature type="binding site" evidence="6">
    <location>
        <position position="95"/>
    </location>
    <ligand>
        <name>substrate</name>
    </ligand>
</feature>
<sequence length="402" mass="43313">MKILVINSGSSSLKYKLFDMTDSRVICAGLAERIGGDGACLTHTVYPGTGAQEKMRFEEPFDTHTKAIDKVAALLMEGNVPLISSAEDLAAIGHRVAQGGETFKENCVVDQSVINGIRDNIVLAPLHNPANLAGIEAAMERFPSVPSVAVFDTQFSKDLPDYAYRYAVPQSFYADYKVRRYGFHGTSHRFVTRQLAGLIGKPLEAMNNIVCHLGNGSSMTAVKGGVCRETSMGMTPTAGLIMGTRCGDIDPALPCYLSDCTGRSVKEIQSVLDRESGLSGICGMNDMRDIHKAIKEGNDDARLALEMLCYSIKKYIGSYYAVLGRLDAIAFTAGIGENDFAVREKSLEGLEPMGIVLDREANAALKGKTGRISVPDSPVQAWVVPTNEELEIANACKALAVK</sequence>
<dbReference type="GO" id="GO:0005737">
    <property type="term" value="C:cytoplasm"/>
    <property type="evidence" value="ECO:0007669"/>
    <property type="project" value="UniProtKB-SubCell"/>
</dbReference>
<evidence type="ECO:0000256" key="5">
    <source>
        <dbReference type="ARBA" id="ARBA00022840"/>
    </source>
</evidence>
<dbReference type="GO" id="GO:0005524">
    <property type="term" value="F:ATP binding"/>
    <property type="evidence" value="ECO:0007669"/>
    <property type="project" value="UniProtKB-KW"/>
</dbReference>
<dbReference type="STRING" id="1121393.SAMN02745216_04825"/>
<comment type="subcellular location">
    <subcellularLocation>
        <location evidence="6">Cytoplasm</location>
    </subcellularLocation>
</comment>
<feature type="active site" description="Proton donor/acceptor" evidence="6">
    <location>
        <position position="152"/>
    </location>
</feature>
<accession>A0A1M6YSI7</accession>
<dbReference type="CDD" id="cd24010">
    <property type="entry name" value="ASKHA_NBD_AcK_PK"/>
    <property type="match status" value="1"/>
</dbReference>
<comment type="similarity">
    <text evidence="1 6 7">Belongs to the acetokinase family.</text>
</comment>
<dbReference type="InterPro" id="IPR004372">
    <property type="entry name" value="Ac/propionate_kinase"/>
</dbReference>
<dbReference type="GO" id="GO:0008776">
    <property type="term" value="F:acetate kinase activity"/>
    <property type="evidence" value="ECO:0007669"/>
    <property type="project" value="UniProtKB-UniRule"/>
</dbReference>
<dbReference type="Proteomes" id="UP000183994">
    <property type="component" value="Unassembled WGS sequence"/>
</dbReference>
<evidence type="ECO:0000313" key="8">
    <source>
        <dbReference type="EMBL" id="SHL21281.1"/>
    </source>
</evidence>
<evidence type="ECO:0000256" key="2">
    <source>
        <dbReference type="ARBA" id="ARBA00022679"/>
    </source>
</evidence>
<dbReference type="PANTHER" id="PTHR21060:SF15">
    <property type="entry name" value="ACETATE KINASE-RELATED"/>
    <property type="match status" value="1"/>
</dbReference>
<feature type="site" description="Transition state stabilizer" evidence="6">
    <location>
        <position position="245"/>
    </location>
</feature>
<feature type="binding site" evidence="6">
    <location>
        <position position="14"/>
    </location>
    <ligand>
        <name>ATP</name>
        <dbReference type="ChEBI" id="CHEBI:30616"/>
    </ligand>
</feature>
<dbReference type="GO" id="GO:0006085">
    <property type="term" value="P:acetyl-CoA biosynthetic process"/>
    <property type="evidence" value="ECO:0007669"/>
    <property type="project" value="UniProtKB-UniRule"/>
</dbReference>
<dbReference type="HAMAP" id="MF_00020">
    <property type="entry name" value="Acetate_kinase"/>
    <property type="match status" value="1"/>
</dbReference>
<reference evidence="9" key="1">
    <citation type="submission" date="2016-11" db="EMBL/GenBank/DDBJ databases">
        <authorList>
            <person name="Varghese N."/>
            <person name="Submissions S."/>
        </authorList>
    </citation>
    <scope>NUCLEOTIDE SEQUENCE [LARGE SCALE GENOMIC DNA]</scope>
    <source>
        <strain evidence="9">DSM 16219</strain>
    </source>
</reference>
<dbReference type="GO" id="GO:0006083">
    <property type="term" value="P:acetate metabolic process"/>
    <property type="evidence" value="ECO:0007669"/>
    <property type="project" value="TreeGrafter"/>
</dbReference>
<keyword evidence="6" id="KW-0460">Magnesium</keyword>
<comment type="pathway">
    <text evidence="6">Metabolic intermediate biosynthesis; acetyl-CoA biosynthesis; acetyl-CoA from acetate: step 1/2.</text>
</comment>
<comment type="cofactor">
    <cofactor evidence="6">
        <name>Mg(2+)</name>
        <dbReference type="ChEBI" id="CHEBI:18420"/>
    </cofactor>
    <cofactor evidence="6">
        <name>Mn(2+)</name>
        <dbReference type="ChEBI" id="CHEBI:29035"/>
    </cofactor>
    <text evidence="6">Mg(2+). Can also accept Mn(2+).</text>
</comment>
<evidence type="ECO:0000256" key="1">
    <source>
        <dbReference type="ARBA" id="ARBA00008748"/>
    </source>
</evidence>
<feature type="site" description="Transition state stabilizer" evidence="6">
    <location>
        <position position="184"/>
    </location>
</feature>
<dbReference type="EMBL" id="FQZU01000053">
    <property type="protein sequence ID" value="SHL21281.1"/>
    <property type="molecule type" value="Genomic_DNA"/>
</dbReference>
<dbReference type="SUPFAM" id="SSF53067">
    <property type="entry name" value="Actin-like ATPase domain"/>
    <property type="match status" value="2"/>
</dbReference>
<dbReference type="InterPro" id="IPR000890">
    <property type="entry name" value="Aliphatic_acid_kin_short-chain"/>
</dbReference>
<keyword evidence="4 6" id="KW-0418">Kinase</keyword>
<feature type="binding site" evidence="6">
    <location>
        <begin position="286"/>
        <end position="288"/>
    </location>
    <ligand>
        <name>ATP</name>
        <dbReference type="ChEBI" id="CHEBI:30616"/>
    </ligand>
</feature>
<dbReference type="RefSeq" id="WP_073478808.1">
    <property type="nucleotide sequence ID" value="NZ_FQZU01000053.1"/>
</dbReference>
<comment type="catalytic activity">
    <reaction evidence="6">
        <text>acetate + ATP = acetyl phosphate + ADP</text>
        <dbReference type="Rhea" id="RHEA:11352"/>
        <dbReference type="ChEBI" id="CHEBI:22191"/>
        <dbReference type="ChEBI" id="CHEBI:30089"/>
        <dbReference type="ChEBI" id="CHEBI:30616"/>
        <dbReference type="ChEBI" id="CHEBI:456216"/>
        <dbReference type="EC" id="2.7.2.1"/>
    </reaction>
</comment>
<dbReference type="PRINTS" id="PR00471">
    <property type="entry name" value="ACETATEKNASE"/>
</dbReference>
<feature type="binding site" evidence="6">
    <location>
        <begin position="212"/>
        <end position="216"/>
    </location>
    <ligand>
        <name>ATP</name>
        <dbReference type="ChEBI" id="CHEBI:30616"/>
    </ligand>
</feature>
<feature type="binding site" evidence="6">
    <location>
        <position position="7"/>
    </location>
    <ligand>
        <name>Mg(2+)</name>
        <dbReference type="ChEBI" id="CHEBI:18420"/>
    </ligand>
</feature>
<keyword evidence="6" id="KW-0479">Metal-binding</keyword>
<dbReference type="Pfam" id="PF00871">
    <property type="entry name" value="Acetate_kinase"/>
    <property type="match status" value="1"/>
</dbReference>
<dbReference type="InterPro" id="IPR043129">
    <property type="entry name" value="ATPase_NBD"/>
</dbReference>